<dbReference type="Gene3D" id="3.80.10.10">
    <property type="entry name" value="Ribonuclease Inhibitor"/>
    <property type="match status" value="2"/>
</dbReference>
<dbReference type="InterPro" id="IPR057207">
    <property type="entry name" value="FBXL15_LRR"/>
</dbReference>
<organism evidence="3 4">
    <name type="scientific">Tripterygium wilfordii</name>
    <name type="common">Thunder God vine</name>
    <dbReference type="NCBI Taxonomy" id="458696"/>
    <lineage>
        <taxon>Eukaryota</taxon>
        <taxon>Viridiplantae</taxon>
        <taxon>Streptophyta</taxon>
        <taxon>Embryophyta</taxon>
        <taxon>Tracheophyta</taxon>
        <taxon>Spermatophyta</taxon>
        <taxon>Magnoliopsida</taxon>
        <taxon>eudicotyledons</taxon>
        <taxon>Gunneridae</taxon>
        <taxon>Pentapetalae</taxon>
        <taxon>rosids</taxon>
        <taxon>fabids</taxon>
        <taxon>Celastrales</taxon>
        <taxon>Celastraceae</taxon>
        <taxon>Tripterygium</taxon>
    </lineage>
</organism>
<feature type="compositionally biased region" description="Polar residues" evidence="1">
    <location>
        <begin position="19"/>
        <end position="29"/>
    </location>
</feature>
<feature type="region of interest" description="Disordered" evidence="1">
    <location>
        <begin position="1"/>
        <end position="144"/>
    </location>
</feature>
<name>A0A7J7DQ37_TRIWF</name>
<dbReference type="GO" id="GO:0031146">
    <property type="term" value="P:SCF-dependent proteasomal ubiquitin-dependent protein catabolic process"/>
    <property type="evidence" value="ECO:0007669"/>
    <property type="project" value="TreeGrafter"/>
</dbReference>
<dbReference type="PANTHER" id="PTHR13318:SF101">
    <property type="entry name" value="F-BOX_LRR PROTEIN"/>
    <property type="match status" value="1"/>
</dbReference>
<dbReference type="OrthoDB" id="10257471at2759"/>
<dbReference type="Proteomes" id="UP000593562">
    <property type="component" value="Unassembled WGS sequence"/>
</dbReference>
<accession>A0A7J7DQ37</accession>
<protein>
    <submittedName>
        <fullName evidence="3">F-box/LRR-repeat protein 4</fullName>
    </submittedName>
</protein>
<reference evidence="3 4" key="1">
    <citation type="journal article" date="2020" name="Nat. Commun.">
        <title>Genome of Tripterygium wilfordii and identification of cytochrome P450 involved in triptolide biosynthesis.</title>
        <authorList>
            <person name="Tu L."/>
            <person name="Su P."/>
            <person name="Zhang Z."/>
            <person name="Gao L."/>
            <person name="Wang J."/>
            <person name="Hu T."/>
            <person name="Zhou J."/>
            <person name="Zhang Y."/>
            <person name="Zhao Y."/>
            <person name="Liu Y."/>
            <person name="Song Y."/>
            <person name="Tong Y."/>
            <person name="Lu Y."/>
            <person name="Yang J."/>
            <person name="Xu C."/>
            <person name="Jia M."/>
            <person name="Peters R.J."/>
            <person name="Huang L."/>
            <person name="Gao W."/>
        </authorList>
    </citation>
    <scope>NUCLEOTIDE SEQUENCE [LARGE SCALE GENOMIC DNA]</scope>
    <source>
        <strain evidence="4">cv. XIE 37</strain>
        <tissue evidence="3">Leaf</tissue>
    </source>
</reference>
<dbReference type="SMART" id="SM00367">
    <property type="entry name" value="LRR_CC"/>
    <property type="match status" value="7"/>
</dbReference>
<evidence type="ECO:0000259" key="2">
    <source>
        <dbReference type="Pfam" id="PF25372"/>
    </source>
</evidence>
<feature type="domain" description="F-box/LRR-repeat protein 15-like leucin rich repeat" evidence="2">
    <location>
        <begin position="609"/>
        <end position="747"/>
    </location>
</feature>
<feature type="region of interest" description="Disordered" evidence="1">
    <location>
        <begin position="181"/>
        <end position="223"/>
    </location>
</feature>
<proteinExistence type="predicted"/>
<dbReference type="InParanoid" id="A0A7J7DQ37"/>
<dbReference type="InterPro" id="IPR006553">
    <property type="entry name" value="Leu-rich_rpt_Cys-con_subtyp"/>
</dbReference>
<dbReference type="Pfam" id="PF25372">
    <property type="entry name" value="DUF7885"/>
    <property type="match status" value="1"/>
</dbReference>
<feature type="compositionally biased region" description="Polar residues" evidence="1">
    <location>
        <begin position="50"/>
        <end position="59"/>
    </location>
</feature>
<dbReference type="PANTHER" id="PTHR13318">
    <property type="entry name" value="PARTNER OF PAIRED, ISOFORM B-RELATED"/>
    <property type="match status" value="1"/>
</dbReference>
<sequence length="790" mass="86516">MTILRSRKIPPTIEPATPTRPNEPSTVHQSPPELDSDALPVRRSLRLHSKSVSNQSPGPSTTRGSRNRRRGKQVRVTEEKEGTGEQIAGSSGEVRVADKGKRKIPEGEVQSSFLSLRSGKRVAKRSVGSDGENQGEGEGIDFSLEGRDCEKVLGRLEVSEADRVLSEDNEGTVMDARLEATQSARKSGAVNSRRRYSKKEKGKRKLDDIASLPKDDDDDNGSVKLGLESKDMVSVDIGGLRDVNQVSERGLGGLECKDVSSIDIGGSNDGRQVGETDVEVYQSRTEQFRNVARRNASRFAYFDPQNEDVSLPPAQVEREVPAVEMEMETEDWPGPFSTAMKIIRDRAEKMNVQQGNSSSNNKKSVPVIWNPKNRQRSCKKVVVPSLKELSLKILVKNADAITSLDCVPDALRHKISQMLCDSRKMNCHFLDLLVRGSPMEIRLRDCSWLTEEEFTRCFEACDMSSLTVLQLDQCGRCLPDYILHATLARSSKNLPALTRLSISGACRLSDVGLGVIVSSAPALRSINLNQCSLLTSTSIDTLANSLGSTICELYINDCLSIDAMLILPGLKKLQHLEVLSVGGIHTVCDDFVREYVIACGHNLKELVLADCTKLTDSSVLAIAENCSKLRALDLVNLCKLSDSTMGYLASGCQQIQTLVLCRNGFSDEAVAAFLETAGEHLEELSLNSVRKVGHNTALSLARCSRKLQNLDLSFCRNFTSEAVGLIVDSCLSLRVLKLFGCTQITNVFLDGHSNPDVEIIGLKMSSVLDHVKVPDPEEGPLHYSSVLCAL</sequence>
<feature type="compositionally biased region" description="Basic and acidic residues" evidence="1">
    <location>
        <begin position="95"/>
        <end position="106"/>
    </location>
</feature>
<gene>
    <name evidence="3" type="ORF">HS088_TW04G00381</name>
</gene>
<evidence type="ECO:0000313" key="4">
    <source>
        <dbReference type="Proteomes" id="UP000593562"/>
    </source>
</evidence>
<dbReference type="GO" id="GO:0019005">
    <property type="term" value="C:SCF ubiquitin ligase complex"/>
    <property type="evidence" value="ECO:0007669"/>
    <property type="project" value="TreeGrafter"/>
</dbReference>
<evidence type="ECO:0000256" key="1">
    <source>
        <dbReference type="SAM" id="MobiDB-lite"/>
    </source>
</evidence>
<dbReference type="FunFam" id="3.80.10.10:FF:000777">
    <property type="entry name" value="RNI-like superfamily protein"/>
    <property type="match status" value="1"/>
</dbReference>
<dbReference type="AlphaFoldDB" id="A0A7J7DQ37"/>
<dbReference type="InterPro" id="IPR032675">
    <property type="entry name" value="LRR_dom_sf"/>
</dbReference>
<dbReference type="FunCoup" id="A0A7J7DQ37">
    <property type="interactions" value="32"/>
</dbReference>
<comment type="caution">
    <text evidence="3">The sequence shown here is derived from an EMBL/GenBank/DDBJ whole genome shotgun (WGS) entry which is preliminary data.</text>
</comment>
<dbReference type="EMBL" id="JAAARO010000004">
    <property type="protein sequence ID" value="KAF5748427.1"/>
    <property type="molecule type" value="Genomic_DNA"/>
</dbReference>
<feature type="compositionally biased region" description="Basic residues" evidence="1">
    <location>
        <begin position="192"/>
        <end position="204"/>
    </location>
</feature>
<keyword evidence="4" id="KW-1185">Reference proteome</keyword>
<evidence type="ECO:0000313" key="3">
    <source>
        <dbReference type="EMBL" id="KAF5748427.1"/>
    </source>
</evidence>
<dbReference type="SUPFAM" id="SSF52047">
    <property type="entry name" value="RNI-like"/>
    <property type="match status" value="1"/>
</dbReference>